<dbReference type="PROSITE" id="PS50110">
    <property type="entry name" value="RESPONSE_REGULATORY"/>
    <property type="match status" value="1"/>
</dbReference>
<dbReference type="InterPro" id="IPR001633">
    <property type="entry name" value="EAL_dom"/>
</dbReference>
<feature type="domain" description="GGDEF" evidence="4">
    <location>
        <begin position="173"/>
        <end position="300"/>
    </location>
</feature>
<reference evidence="5 6" key="1">
    <citation type="journal article" date="2018" name="Elife">
        <title>Discovery and characterization of a prevalent human gut bacterial enzyme sufficient for the inactivation of a family of plant toxins.</title>
        <authorList>
            <person name="Koppel N."/>
            <person name="Bisanz J.E."/>
            <person name="Pandelia M.E."/>
            <person name="Turnbaugh P.J."/>
            <person name="Balskus E.P."/>
        </authorList>
    </citation>
    <scope>NUCLEOTIDE SEQUENCE [LARGE SCALE GENOMIC DNA]</scope>
    <source>
        <strain evidence="5 6">3C</strain>
    </source>
</reference>
<dbReference type="InterPro" id="IPR050706">
    <property type="entry name" value="Cyclic-di-GMP_PDE-like"/>
</dbReference>
<feature type="modified residue" description="4-aspartylphosphate" evidence="1">
    <location>
        <position position="48"/>
    </location>
</feature>
<dbReference type="CDD" id="cd01948">
    <property type="entry name" value="EAL"/>
    <property type="match status" value="1"/>
</dbReference>
<protein>
    <submittedName>
        <fullName evidence="5">Diguanylate cyclase</fullName>
    </submittedName>
</protein>
<dbReference type="GO" id="GO:0000160">
    <property type="term" value="P:phosphorelay signal transduction system"/>
    <property type="evidence" value="ECO:0007669"/>
    <property type="project" value="InterPro"/>
</dbReference>
<dbReference type="SMART" id="SM00448">
    <property type="entry name" value="REC"/>
    <property type="match status" value="1"/>
</dbReference>
<dbReference type="NCBIfam" id="TIGR00254">
    <property type="entry name" value="GGDEF"/>
    <property type="match status" value="1"/>
</dbReference>
<dbReference type="Gene3D" id="3.40.50.2300">
    <property type="match status" value="1"/>
</dbReference>
<dbReference type="Gene3D" id="3.30.70.270">
    <property type="match status" value="1"/>
</dbReference>
<dbReference type="GO" id="GO:0071111">
    <property type="term" value="F:cyclic-guanylate-specific phosphodiesterase activity"/>
    <property type="evidence" value="ECO:0007669"/>
    <property type="project" value="InterPro"/>
</dbReference>
<dbReference type="SUPFAM" id="SSF52172">
    <property type="entry name" value="CheY-like"/>
    <property type="match status" value="1"/>
</dbReference>
<dbReference type="InterPro" id="IPR000160">
    <property type="entry name" value="GGDEF_dom"/>
</dbReference>
<organism evidence="5 6">
    <name type="scientific">Gordonibacter pamelaeae</name>
    <dbReference type="NCBI Taxonomy" id="471189"/>
    <lineage>
        <taxon>Bacteria</taxon>
        <taxon>Bacillati</taxon>
        <taxon>Actinomycetota</taxon>
        <taxon>Coriobacteriia</taxon>
        <taxon>Eggerthellales</taxon>
        <taxon>Eggerthellaceae</taxon>
        <taxon>Gordonibacter</taxon>
    </lineage>
</organism>
<dbReference type="Pfam" id="PF00990">
    <property type="entry name" value="GGDEF"/>
    <property type="match status" value="1"/>
</dbReference>
<keyword evidence="6" id="KW-1185">Reference proteome</keyword>
<dbReference type="InterPro" id="IPR043128">
    <property type="entry name" value="Rev_trsase/Diguanyl_cyclase"/>
</dbReference>
<evidence type="ECO:0000256" key="1">
    <source>
        <dbReference type="PROSITE-ProRule" id="PRU00169"/>
    </source>
</evidence>
<dbReference type="SUPFAM" id="SSF141868">
    <property type="entry name" value="EAL domain-like"/>
    <property type="match status" value="1"/>
</dbReference>
<sequence>MLIVDDSKVDRTLLANLFAGSYKVLQASGGRESLDVLARGKVDIVVLDIGMEGMDGFAVLEAMKADPDLADIPVIVETCETAHEETALTCGADDFIAKPFNPVVARKRVDNIVVKHVLERERLQAALRETELLAAHRAQELLHVAEHDRLTGLYNRTAFCRKTAELLAAHPDEEFAVIQFDIERFKIINELYGSAKGDEVLLAIARTLGEWLHVAGVYGRMEGDRFALCLPHDVALEGDYVRALEEAVAATEVDRQVVLYFGVYEIEDRTMPVDIMCDRANLALHSVKGDYNTHFALYDSDMHQTFLANHELVGEGERALREGRFEPFVQPVFDLATGALVSGEALVRWRDPQKGLVPPGQFLPFFENSGFIIRLDGHIREAVCQLLVQMSEQRSSCPPVSVNVSRLEFYDPRFCQNLIDLVSRYNVPPSLLRLEITESAYADNLPQLLEAVAQLQSHGFTVLMDDFGAGYSSLSMLRDVPVDMIKLDMRFLGDGGAGAQEREKGILKAIVPMAKSLGLPIIAEGVETADQAAFLKSIGCDYVQGFLYARPMPRDEYVALVAAAAAATPGERG</sequence>
<dbReference type="AlphaFoldDB" id="A0A369M319"/>
<evidence type="ECO:0000259" key="3">
    <source>
        <dbReference type="PROSITE" id="PS50883"/>
    </source>
</evidence>
<dbReference type="InterPro" id="IPR011006">
    <property type="entry name" value="CheY-like_superfamily"/>
</dbReference>
<evidence type="ECO:0000313" key="5">
    <source>
        <dbReference type="EMBL" id="RDB64856.1"/>
    </source>
</evidence>
<dbReference type="Pfam" id="PF00563">
    <property type="entry name" value="EAL"/>
    <property type="match status" value="1"/>
</dbReference>
<dbReference type="PANTHER" id="PTHR33121:SF70">
    <property type="entry name" value="SIGNALING PROTEIN YKOW"/>
    <property type="match status" value="1"/>
</dbReference>
<dbReference type="PROSITE" id="PS50887">
    <property type="entry name" value="GGDEF"/>
    <property type="match status" value="1"/>
</dbReference>
<dbReference type="InterPro" id="IPR001789">
    <property type="entry name" value="Sig_transdc_resp-reg_receiver"/>
</dbReference>
<dbReference type="Pfam" id="PF00072">
    <property type="entry name" value="Response_reg"/>
    <property type="match status" value="1"/>
</dbReference>
<proteinExistence type="predicted"/>
<comment type="caution">
    <text evidence="5">The sequence shown here is derived from an EMBL/GenBank/DDBJ whole genome shotgun (WGS) entry which is preliminary data.</text>
</comment>
<dbReference type="SMART" id="SM00267">
    <property type="entry name" value="GGDEF"/>
    <property type="match status" value="1"/>
</dbReference>
<dbReference type="EMBL" id="PPTS01000005">
    <property type="protein sequence ID" value="RDB64856.1"/>
    <property type="molecule type" value="Genomic_DNA"/>
</dbReference>
<evidence type="ECO:0000259" key="4">
    <source>
        <dbReference type="PROSITE" id="PS50887"/>
    </source>
</evidence>
<feature type="domain" description="EAL" evidence="3">
    <location>
        <begin position="309"/>
        <end position="565"/>
    </location>
</feature>
<dbReference type="SMART" id="SM00052">
    <property type="entry name" value="EAL"/>
    <property type="match status" value="1"/>
</dbReference>
<dbReference type="PANTHER" id="PTHR33121">
    <property type="entry name" value="CYCLIC DI-GMP PHOSPHODIESTERASE PDEF"/>
    <property type="match status" value="1"/>
</dbReference>
<feature type="domain" description="Response regulatory" evidence="2">
    <location>
        <begin position="1"/>
        <end position="113"/>
    </location>
</feature>
<name>A0A369M319_9ACTN</name>
<dbReference type="Proteomes" id="UP000254000">
    <property type="component" value="Unassembled WGS sequence"/>
</dbReference>
<dbReference type="OrthoDB" id="9805474at2"/>
<gene>
    <name evidence="5" type="ORF">C1877_09035</name>
</gene>
<evidence type="ECO:0000259" key="2">
    <source>
        <dbReference type="PROSITE" id="PS50110"/>
    </source>
</evidence>
<dbReference type="PROSITE" id="PS50883">
    <property type="entry name" value="EAL"/>
    <property type="match status" value="1"/>
</dbReference>
<dbReference type="InterPro" id="IPR029787">
    <property type="entry name" value="Nucleotide_cyclase"/>
</dbReference>
<accession>A0A369M319</accession>
<keyword evidence="1" id="KW-0597">Phosphoprotein</keyword>
<dbReference type="CDD" id="cd01949">
    <property type="entry name" value="GGDEF"/>
    <property type="match status" value="1"/>
</dbReference>
<evidence type="ECO:0000313" key="6">
    <source>
        <dbReference type="Proteomes" id="UP000254000"/>
    </source>
</evidence>
<dbReference type="SUPFAM" id="SSF55073">
    <property type="entry name" value="Nucleotide cyclase"/>
    <property type="match status" value="1"/>
</dbReference>
<dbReference type="InterPro" id="IPR035919">
    <property type="entry name" value="EAL_sf"/>
</dbReference>
<dbReference type="Gene3D" id="3.20.20.450">
    <property type="entry name" value="EAL domain"/>
    <property type="match status" value="1"/>
</dbReference>